<dbReference type="GO" id="GO:0003735">
    <property type="term" value="F:structural constituent of ribosome"/>
    <property type="evidence" value="ECO:0007669"/>
    <property type="project" value="InterPro"/>
</dbReference>
<dbReference type="GO" id="GO:0002181">
    <property type="term" value="P:cytoplasmic translation"/>
    <property type="evidence" value="ECO:0007669"/>
    <property type="project" value="TreeGrafter"/>
</dbReference>
<proteinExistence type="inferred from homology"/>
<dbReference type="AlphaFoldDB" id="A0A8H7ZW25"/>
<dbReference type="Gene3D" id="3.90.470.10">
    <property type="entry name" value="Ribosomal protein L22/L17"/>
    <property type="match status" value="1"/>
</dbReference>
<dbReference type="NCBIfam" id="TIGR01038">
    <property type="entry name" value="uL22_arch_euk"/>
    <property type="match status" value="1"/>
</dbReference>
<dbReference type="EMBL" id="JAEFCI010005252">
    <property type="protein sequence ID" value="KAG5460420.1"/>
    <property type="molecule type" value="Genomic_DNA"/>
</dbReference>
<dbReference type="InterPro" id="IPR001063">
    <property type="entry name" value="Ribosomal_uL22"/>
</dbReference>
<comment type="similarity">
    <text evidence="1 4">Belongs to the universal ribosomal protein uL22 family.</text>
</comment>
<dbReference type="GO" id="GO:0022625">
    <property type="term" value="C:cytosolic large ribosomal subunit"/>
    <property type="evidence" value="ECO:0007669"/>
    <property type="project" value="TreeGrafter"/>
</dbReference>
<dbReference type="PANTHER" id="PTHR11593:SF10">
    <property type="entry name" value="60S RIBOSOMAL PROTEIN L17"/>
    <property type="match status" value="1"/>
</dbReference>
<reference evidence="6 7" key="1">
    <citation type="journal article" name="Sci. Rep.">
        <title>Genome-scale phylogenetic analyses confirm Olpidium as the closest living zoosporic fungus to the non-flagellated, terrestrial fungi.</title>
        <authorList>
            <person name="Chang Y."/>
            <person name="Rochon D."/>
            <person name="Sekimoto S."/>
            <person name="Wang Y."/>
            <person name="Chovatia M."/>
            <person name="Sandor L."/>
            <person name="Salamov A."/>
            <person name="Grigoriev I.V."/>
            <person name="Stajich J.E."/>
            <person name="Spatafora J.W."/>
        </authorList>
    </citation>
    <scope>NUCLEOTIDE SEQUENCE [LARGE SCALE GENOMIC DNA]</scope>
    <source>
        <strain evidence="6">S191</strain>
    </source>
</reference>
<gene>
    <name evidence="6" type="ORF">BJ554DRAFT_7536</name>
</gene>
<comment type="caution">
    <text evidence="6">The sequence shown here is derived from an EMBL/GenBank/DDBJ whole genome shotgun (WGS) entry which is preliminary data.</text>
</comment>
<evidence type="ECO:0000313" key="6">
    <source>
        <dbReference type="EMBL" id="KAG5460420.1"/>
    </source>
</evidence>
<dbReference type="Proteomes" id="UP000673691">
    <property type="component" value="Unassembled WGS sequence"/>
</dbReference>
<name>A0A8H7ZW25_9FUNG</name>
<evidence type="ECO:0000256" key="5">
    <source>
        <dbReference type="SAM" id="MobiDB-lite"/>
    </source>
</evidence>
<evidence type="ECO:0000313" key="7">
    <source>
        <dbReference type="Proteomes" id="UP000673691"/>
    </source>
</evidence>
<dbReference type="Pfam" id="PF00237">
    <property type="entry name" value="Ribosomal_L22"/>
    <property type="match status" value="1"/>
</dbReference>
<dbReference type="OrthoDB" id="10254664at2759"/>
<evidence type="ECO:0000256" key="3">
    <source>
        <dbReference type="ARBA" id="ARBA00023274"/>
    </source>
</evidence>
<organism evidence="6 7">
    <name type="scientific">Olpidium bornovanus</name>
    <dbReference type="NCBI Taxonomy" id="278681"/>
    <lineage>
        <taxon>Eukaryota</taxon>
        <taxon>Fungi</taxon>
        <taxon>Fungi incertae sedis</taxon>
        <taxon>Olpidiomycota</taxon>
        <taxon>Olpidiomycotina</taxon>
        <taxon>Olpidiomycetes</taxon>
        <taxon>Olpidiales</taxon>
        <taxon>Olpidiaceae</taxon>
        <taxon>Olpidium</taxon>
    </lineage>
</organism>
<evidence type="ECO:0000256" key="4">
    <source>
        <dbReference type="RuleBase" id="RU004005"/>
    </source>
</evidence>
<feature type="region of interest" description="Disordered" evidence="5">
    <location>
        <begin position="101"/>
        <end position="139"/>
    </location>
</feature>
<protein>
    <submittedName>
        <fullName evidence="6">Ribosomal protein L22/L17</fullName>
    </submittedName>
</protein>
<keyword evidence="7" id="KW-1185">Reference proteome</keyword>
<evidence type="ECO:0000256" key="2">
    <source>
        <dbReference type="ARBA" id="ARBA00022980"/>
    </source>
</evidence>
<sequence length="139" mass="15362">MNRYSATVSRSEKAAKARGSHLRVHFKNTREAAAAISGMKLSKALSYLEDVKGHKQCVPFRRFAGGVGRTAQAKAFKTTRGRWPAKSAEFLIGLLKNAESNAEVRTAHPGPPWENLTPPFDRRAENSNRPPFGKSRSRA</sequence>
<dbReference type="InterPro" id="IPR036394">
    <property type="entry name" value="Ribosomal_uL22_sf"/>
</dbReference>
<dbReference type="SUPFAM" id="SSF54843">
    <property type="entry name" value="Ribosomal protein L22"/>
    <property type="match status" value="1"/>
</dbReference>
<dbReference type="InterPro" id="IPR005721">
    <property type="entry name" value="Ribosomal_uL22_euk/arc"/>
</dbReference>
<dbReference type="PANTHER" id="PTHR11593">
    <property type="entry name" value="60S RIBOSOMAL PROTEIN L17"/>
    <property type="match status" value="1"/>
</dbReference>
<keyword evidence="3 4" id="KW-0687">Ribonucleoprotein</keyword>
<keyword evidence="2 4" id="KW-0689">Ribosomal protein</keyword>
<evidence type="ECO:0000256" key="1">
    <source>
        <dbReference type="ARBA" id="ARBA00009451"/>
    </source>
</evidence>
<accession>A0A8H7ZW25</accession>